<evidence type="ECO:0000313" key="3">
    <source>
        <dbReference type="Proteomes" id="UP000055136"/>
    </source>
</evidence>
<organism evidence="2 3">
    <name type="scientific">Candidatus Tenderia electrophaga</name>
    <dbReference type="NCBI Taxonomy" id="1748243"/>
    <lineage>
        <taxon>Bacteria</taxon>
        <taxon>Pseudomonadati</taxon>
        <taxon>Pseudomonadota</taxon>
        <taxon>Gammaproteobacteria</taxon>
        <taxon>Candidatus Tenderiales</taxon>
        <taxon>Candidatus Tenderiaceae</taxon>
        <taxon>Candidatus Tenderia</taxon>
    </lineage>
</organism>
<evidence type="ECO:0008006" key="4">
    <source>
        <dbReference type="Google" id="ProtNLM"/>
    </source>
</evidence>
<dbReference type="Proteomes" id="UP000055136">
    <property type="component" value="Chromosome"/>
</dbReference>
<name>A0A0S2T9K7_9GAMM</name>
<dbReference type="STRING" id="1748243.Tel_01020"/>
<evidence type="ECO:0000313" key="2">
    <source>
        <dbReference type="EMBL" id="ALP51831.1"/>
    </source>
</evidence>
<dbReference type="KEGG" id="tee:Tel_01020"/>
<dbReference type="EMBL" id="CP013099">
    <property type="protein sequence ID" value="ALP51831.1"/>
    <property type="molecule type" value="Genomic_DNA"/>
</dbReference>
<accession>A0A0S2T9K7</accession>
<feature type="signal peptide" evidence="1">
    <location>
        <begin position="1"/>
        <end position="15"/>
    </location>
</feature>
<dbReference type="AlphaFoldDB" id="A0A0S2T9K7"/>
<evidence type="ECO:0000256" key="1">
    <source>
        <dbReference type="SAM" id="SignalP"/>
    </source>
</evidence>
<keyword evidence="1" id="KW-0732">Signal</keyword>
<reference evidence="2" key="1">
    <citation type="submission" date="2015-10" db="EMBL/GenBank/DDBJ databases">
        <title>Description of Candidatus Tenderia electrophaga gen. nov, sp. nov., an Uncultivated Electroautotroph from a Biocathode Enrichment.</title>
        <authorList>
            <person name="Eddie B.J."/>
            <person name="Malanoski A.P."/>
            <person name="Wang Z."/>
            <person name="Hall R.J."/>
            <person name="Oh S.D."/>
            <person name="Heiner C."/>
            <person name="Lin B."/>
            <person name="Strycharz-Glaven S.M."/>
        </authorList>
    </citation>
    <scope>NUCLEOTIDE SEQUENCE [LARGE SCALE GENOMIC DNA]</scope>
    <source>
        <strain evidence="2">NRL1</strain>
    </source>
</reference>
<sequence>MGVWLLCLVSGPVSAAAIGMPERSDRIGLGLGYARLTVEDPAGASAAEWVVRPLNVVYTQPASGPYRYWAEAFYQDAVLPASTTDIGQRVRQLGLRASFQRRLGVPTVGSSWLGAGVQLARERFENRHRLDGAGFLAQSYPQRSEFIPALLLNYIVEAGLNGWDMAVKLEQSLPAGDGSREFSLSVIVLFGL</sequence>
<keyword evidence="3" id="KW-1185">Reference proteome</keyword>
<proteinExistence type="predicted"/>
<gene>
    <name evidence="2" type="ORF">Tel_01020</name>
</gene>
<protein>
    <recommendedName>
        <fullName evidence="4">Outer membrane protein beta-barrel domain-containing protein</fullName>
    </recommendedName>
</protein>
<feature type="chain" id="PRO_5012113617" description="Outer membrane protein beta-barrel domain-containing protein" evidence="1">
    <location>
        <begin position="16"/>
        <end position="192"/>
    </location>
</feature>